<keyword evidence="11" id="KW-1185">Reference proteome</keyword>
<organism evidence="10 11">
    <name type="scientific">Chenopodium quinoa</name>
    <name type="common">Quinoa</name>
    <dbReference type="NCBI Taxonomy" id="63459"/>
    <lineage>
        <taxon>Eukaryota</taxon>
        <taxon>Viridiplantae</taxon>
        <taxon>Streptophyta</taxon>
        <taxon>Embryophyta</taxon>
        <taxon>Tracheophyta</taxon>
        <taxon>Spermatophyta</taxon>
        <taxon>Magnoliopsida</taxon>
        <taxon>eudicotyledons</taxon>
        <taxon>Gunneridae</taxon>
        <taxon>Pentapetalae</taxon>
        <taxon>Caryophyllales</taxon>
        <taxon>Chenopodiaceae</taxon>
        <taxon>Chenopodioideae</taxon>
        <taxon>Atripliceae</taxon>
        <taxon>Chenopodium</taxon>
    </lineage>
</organism>
<evidence type="ECO:0000256" key="8">
    <source>
        <dbReference type="ARBA" id="ARBA00023180"/>
    </source>
</evidence>
<keyword evidence="3" id="KW-0812">Transmembrane</keyword>
<evidence type="ECO:0000256" key="1">
    <source>
        <dbReference type="ARBA" id="ARBA00004479"/>
    </source>
</evidence>
<sequence length="239" mass="25823">MSEKGLSCSVTSRSSYMSGGIHYFFVTVNQLDKTVLLKVRDHFGGPNGRLSDWENDTDCCSEWSFVGCGTSGSAYGRINTVTFSRSWGLSGTIPPDFGDLPYLGFFILADNINVTGTIPKSFGKLKNLYHVELDTNSLTGPILNELFKLKKLKEVDLSANQLSGPIPPSVTSLSSLSQFNISHNKLSGSIPPMPKSLKSIDVSYNQLCGPIPSGLKGFKRASFEHNKCLCGPPLAAGCK</sequence>
<dbReference type="SUPFAM" id="SSF52058">
    <property type="entry name" value="L domain-like"/>
    <property type="match status" value="1"/>
</dbReference>
<dbReference type="GO" id="GO:0016020">
    <property type="term" value="C:membrane"/>
    <property type="evidence" value="ECO:0007669"/>
    <property type="project" value="UniProtKB-SubCell"/>
</dbReference>
<dbReference type="Proteomes" id="UP000596660">
    <property type="component" value="Unplaced"/>
</dbReference>
<keyword evidence="7" id="KW-0472">Membrane</keyword>
<feature type="domain" description="Leucine-rich repeat-containing N-terminal plant-type" evidence="9">
    <location>
        <begin position="31"/>
        <end position="68"/>
    </location>
</feature>
<dbReference type="InterPro" id="IPR013210">
    <property type="entry name" value="LRR_N_plant-typ"/>
</dbReference>
<evidence type="ECO:0000256" key="4">
    <source>
        <dbReference type="ARBA" id="ARBA00022729"/>
    </source>
</evidence>
<evidence type="ECO:0000259" key="9">
    <source>
        <dbReference type="Pfam" id="PF08263"/>
    </source>
</evidence>
<accession>A0A803MA34</accession>
<keyword evidence="8" id="KW-0325">Glycoprotein</keyword>
<dbReference type="InterPro" id="IPR032675">
    <property type="entry name" value="LRR_dom_sf"/>
</dbReference>
<dbReference type="Pfam" id="PF00560">
    <property type="entry name" value="LRR_1"/>
    <property type="match status" value="2"/>
</dbReference>
<evidence type="ECO:0000256" key="3">
    <source>
        <dbReference type="ARBA" id="ARBA00022692"/>
    </source>
</evidence>
<dbReference type="Pfam" id="PF08263">
    <property type="entry name" value="LRRNT_2"/>
    <property type="match status" value="1"/>
</dbReference>
<reference evidence="10" key="2">
    <citation type="submission" date="2021-03" db="UniProtKB">
        <authorList>
            <consortium name="EnsemblPlants"/>
        </authorList>
    </citation>
    <scope>IDENTIFICATION</scope>
</reference>
<name>A0A803MA34_CHEQI</name>
<keyword evidence="2" id="KW-0433">Leucine-rich repeat</keyword>
<keyword evidence="4" id="KW-0732">Signal</keyword>
<dbReference type="InterPro" id="IPR001611">
    <property type="entry name" value="Leu-rich_rpt"/>
</dbReference>
<reference evidence="10" key="1">
    <citation type="journal article" date="2017" name="Nature">
        <title>The genome of Chenopodium quinoa.</title>
        <authorList>
            <person name="Jarvis D.E."/>
            <person name="Ho Y.S."/>
            <person name="Lightfoot D.J."/>
            <person name="Schmoeckel S.M."/>
            <person name="Li B."/>
            <person name="Borm T.J.A."/>
            <person name="Ohyanagi H."/>
            <person name="Mineta K."/>
            <person name="Michell C.T."/>
            <person name="Saber N."/>
            <person name="Kharbatia N.M."/>
            <person name="Rupper R.R."/>
            <person name="Sharp A.R."/>
            <person name="Dally N."/>
            <person name="Boughton B.A."/>
            <person name="Woo Y.H."/>
            <person name="Gao G."/>
            <person name="Schijlen E.G.W.M."/>
            <person name="Guo X."/>
            <person name="Momin A.A."/>
            <person name="Negrao S."/>
            <person name="Al-Babili S."/>
            <person name="Gehring C."/>
            <person name="Roessner U."/>
            <person name="Jung C."/>
            <person name="Murphy K."/>
            <person name="Arold S.T."/>
            <person name="Gojobori T."/>
            <person name="van der Linden C.G."/>
            <person name="van Loo E.N."/>
            <person name="Jellen E.N."/>
            <person name="Maughan P.J."/>
            <person name="Tester M."/>
        </authorList>
    </citation>
    <scope>NUCLEOTIDE SEQUENCE [LARGE SCALE GENOMIC DNA]</scope>
    <source>
        <strain evidence="10">cv. PI 614886</strain>
    </source>
</reference>
<evidence type="ECO:0000256" key="6">
    <source>
        <dbReference type="ARBA" id="ARBA00022989"/>
    </source>
</evidence>
<evidence type="ECO:0000256" key="5">
    <source>
        <dbReference type="ARBA" id="ARBA00022737"/>
    </source>
</evidence>
<comment type="subcellular location">
    <subcellularLocation>
        <location evidence="1">Membrane</location>
        <topology evidence="1">Single-pass type I membrane protein</topology>
    </subcellularLocation>
</comment>
<dbReference type="OMA" id="ADNICIW"/>
<keyword evidence="6" id="KW-1133">Transmembrane helix</keyword>
<evidence type="ECO:0000313" key="10">
    <source>
        <dbReference type="EnsemblPlants" id="AUR62025951-RA:cds"/>
    </source>
</evidence>
<dbReference type="EnsemblPlants" id="AUR62025951-RA">
    <property type="protein sequence ID" value="AUR62025951-RA:cds"/>
    <property type="gene ID" value="AUR62025951"/>
</dbReference>
<dbReference type="PANTHER" id="PTHR48063">
    <property type="entry name" value="LRR RECEPTOR-LIKE KINASE"/>
    <property type="match status" value="1"/>
</dbReference>
<protein>
    <recommendedName>
        <fullName evidence="9">Leucine-rich repeat-containing N-terminal plant-type domain-containing protein</fullName>
    </recommendedName>
</protein>
<dbReference type="AlphaFoldDB" id="A0A803MA34"/>
<dbReference type="FunFam" id="3.80.10.10:FF:000041">
    <property type="entry name" value="LRR receptor-like serine/threonine-protein kinase ERECTA"/>
    <property type="match status" value="1"/>
</dbReference>
<dbReference type="Gramene" id="AUR62025951-RA">
    <property type="protein sequence ID" value="AUR62025951-RA:cds"/>
    <property type="gene ID" value="AUR62025951"/>
</dbReference>
<proteinExistence type="predicted"/>
<evidence type="ECO:0000256" key="7">
    <source>
        <dbReference type="ARBA" id="ARBA00023136"/>
    </source>
</evidence>
<dbReference type="Gene3D" id="3.80.10.10">
    <property type="entry name" value="Ribonuclease Inhibitor"/>
    <property type="match status" value="2"/>
</dbReference>
<evidence type="ECO:0000313" key="11">
    <source>
        <dbReference type="Proteomes" id="UP000596660"/>
    </source>
</evidence>
<keyword evidence="5" id="KW-0677">Repeat</keyword>
<dbReference type="FunFam" id="3.80.10.10:FF:000129">
    <property type="entry name" value="Leucine-rich repeat receptor-like kinase"/>
    <property type="match status" value="1"/>
</dbReference>
<dbReference type="InterPro" id="IPR046956">
    <property type="entry name" value="RLP23-like"/>
</dbReference>
<evidence type="ECO:0000256" key="2">
    <source>
        <dbReference type="ARBA" id="ARBA00022614"/>
    </source>
</evidence>